<dbReference type="PANTHER" id="PTHR30023:SF0">
    <property type="entry name" value="PENICILLIN-SENSITIVE CARBOXYPEPTIDASE A"/>
    <property type="match status" value="1"/>
</dbReference>
<reference evidence="6" key="1">
    <citation type="journal article" date="2019" name="Int. J. Syst. Evol. Microbiol.">
        <title>The Global Catalogue of Microorganisms (GCM) 10K type strain sequencing project: providing services to taxonomists for standard genome sequencing and annotation.</title>
        <authorList>
            <consortium name="The Broad Institute Genomics Platform"/>
            <consortium name="The Broad Institute Genome Sequencing Center for Infectious Disease"/>
            <person name="Wu L."/>
            <person name="Ma J."/>
        </authorList>
    </citation>
    <scope>NUCLEOTIDE SEQUENCE [LARGE SCALE GENOMIC DNA]</scope>
    <source>
        <strain evidence="6">CCM 7480</strain>
    </source>
</reference>
<evidence type="ECO:0000256" key="4">
    <source>
        <dbReference type="SAM" id="SignalP"/>
    </source>
</evidence>
<proteinExistence type="inferred from homology"/>
<gene>
    <name evidence="5" type="primary">dacB</name>
    <name evidence="5" type="ORF">ACFOPH_18965</name>
</gene>
<dbReference type="GO" id="GO:0009002">
    <property type="term" value="F:serine-type D-Ala-D-Ala carboxypeptidase activity"/>
    <property type="evidence" value="ECO:0007669"/>
    <property type="project" value="UniProtKB-EC"/>
</dbReference>
<keyword evidence="6" id="KW-1185">Reference proteome</keyword>
<keyword evidence="2 5" id="KW-0378">Hydrolase</keyword>
<feature type="signal peptide" evidence="4">
    <location>
        <begin position="1"/>
        <end position="19"/>
    </location>
</feature>
<dbReference type="Proteomes" id="UP001595665">
    <property type="component" value="Unassembled WGS sequence"/>
</dbReference>
<feature type="region of interest" description="Disordered" evidence="3">
    <location>
        <begin position="26"/>
        <end position="45"/>
    </location>
</feature>
<accession>A0ABV7PQ30</accession>
<dbReference type="SUPFAM" id="SSF56601">
    <property type="entry name" value="beta-lactamase/transpeptidase-like"/>
    <property type="match status" value="1"/>
</dbReference>
<keyword evidence="5" id="KW-0645">Protease</keyword>
<dbReference type="Gene3D" id="3.50.80.20">
    <property type="entry name" value="D-Ala-D-Ala carboxypeptidase C, peptidase S13"/>
    <property type="match status" value="1"/>
</dbReference>
<dbReference type="NCBIfam" id="TIGR00666">
    <property type="entry name" value="PBP4"/>
    <property type="match status" value="1"/>
</dbReference>
<evidence type="ECO:0000313" key="6">
    <source>
        <dbReference type="Proteomes" id="UP001595665"/>
    </source>
</evidence>
<keyword evidence="4" id="KW-0732">Signal</keyword>
<name>A0ABV7PQ30_9BURK</name>
<protein>
    <submittedName>
        <fullName evidence="5">D-alanyl-D-alanine carboxypeptidase/D-alanyl-D-alanine-endopeptidase</fullName>
        <ecNumber evidence="5">3.4.16.4</ecNumber>
    </submittedName>
</protein>
<organism evidence="5 6">
    <name type="scientific">Massilia haematophila</name>
    <dbReference type="NCBI Taxonomy" id="457923"/>
    <lineage>
        <taxon>Bacteria</taxon>
        <taxon>Pseudomonadati</taxon>
        <taxon>Pseudomonadota</taxon>
        <taxon>Betaproteobacteria</taxon>
        <taxon>Burkholderiales</taxon>
        <taxon>Oxalobacteraceae</taxon>
        <taxon>Telluria group</taxon>
        <taxon>Massilia</taxon>
    </lineage>
</organism>
<evidence type="ECO:0000256" key="3">
    <source>
        <dbReference type="SAM" id="MobiDB-lite"/>
    </source>
</evidence>
<evidence type="ECO:0000256" key="1">
    <source>
        <dbReference type="ARBA" id="ARBA00006096"/>
    </source>
</evidence>
<dbReference type="EMBL" id="JBHRVV010000001">
    <property type="protein sequence ID" value="MFC3460318.1"/>
    <property type="molecule type" value="Genomic_DNA"/>
</dbReference>
<feature type="compositionally biased region" description="Low complexity" evidence="3">
    <location>
        <begin position="26"/>
        <end position="35"/>
    </location>
</feature>
<evidence type="ECO:0000256" key="2">
    <source>
        <dbReference type="ARBA" id="ARBA00022801"/>
    </source>
</evidence>
<dbReference type="EC" id="3.4.16.4" evidence="5"/>
<dbReference type="PRINTS" id="PR00922">
    <property type="entry name" value="DADACBPTASE3"/>
</dbReference>
<dbReference type="PANTHER" id="PTHR30023">
    <property type="entry name" value="D-ALANYL-D-ALANINE CARBOXYPEPTIDASE"/>
    <property type="match status" value="1"/>
</dbReference>
<evidence type="ECO:0000313" key="5">
    <source>
        <dbReference type="EMBL" id="MFC3460318.1"/>
    </source>
</evidence>
<keyword evidence="5" id="KW-0121">Carboxypeptidase</keyword>
<dbReference type="Gene3D" id="3.40.710.10">
    <property type="entry name" value="DD-peptidase/beta-lactamase superfamily"/>
    <property type="match status" value="2"/>
</dbReference>
<comment type="caution">
    <text evidence="5">The sequence shown here is derived from an EMBL/GenBank/DDBJ whole genome shotgun (WGS) entry which is preliminary data.</text>
</comment>
<dbReference type="RefSeq" id="WP_312548769.1">
    <property type="nucleotide sequence ID" value="NZ_JBHRVV010000001.1"/>
</dbReference>
<dbReference type="Pfam" id="PF02113">
    <property type="entry name" value="Peptidase_S13"/>
    <property type="match status" value="1"/>
</dbReference>
<dbReference type="InterPro" id="IPR000667">
    <property type="entry name" value="Peptidase_S13"/>
</dbReference>
<sequence>MFPRLALAAAIVACLPACAPLQQAPAGLPQQQTQPQPQPRQPAPVAQAVGGLPAPVLQLLGQHGIAPESVSALVLRGDQVVLAHHAERPMQPASTMKLVTTLVGLEQLGPVFRGRTELLSNGEVKNGVLKGDLVLKGGADVDLSGETLEAMLRALRLSGITRIDGNLVLDRAVFNPARGDLGQPPFDEAPEAYYNVIPDALLINKNMLQVDMRSDGKRLQLDMQPALAGVRIESAMKLIEAECARWEDGWRLPQAVKQADGRVKVVLNGTFPKNCSKTYSINVVDRDDYIDGLFRLKWTQLGGKLDGKTVEGSAPFDARLLAAHTARALPEIVRDTNKPSDNALARTLFLSLGALEADPVLGSRPLPAMPGQTTHARADGAVRNWMRGHGIDDSGFVIENGSGLSRIERISPLQMGGLLKAGLRSNWAPEFQASMPIAAMDGTLRRRLQGTAAAGRARLKTGTLRNVVALAGYVPDAGGAQNVVVIMVNDERAGEGRGRAIADALVDWVARSGVAPGVGTVQATATATATAPRLSPVTATAPATTPTAAAGAGTAAGAAAAGAGAAAAAEPASMSAAPTPTQR</sequence>
<dbReference type="InterPro" id="IPR012338">
    <property type="entry name" value="Beta-lactam/transpept-like"/>
</dbReference>
<comment type="similarity">
    <text evidence="1">Belongs to the peptidase S13 family.</text>
</comment>
<feature type="chain" id="PRO_5045061927" evidence="4">
    <location>
        <begin position="20"/>
        <end position="583"/>
    </location>
</feature>